<evidence type="ECO:0000256" key="8">
    <source>
        <dbReference type="ARBA" id="ARBA00023204"/>
    </source>
</evidence>
<comment type="caution">
    <text evidence="12">The sequence shown here is derived from an EMBL/GenBank/DDBJ whole genome shotgun (WGS) entry which is preliminary data.</text>
</comment>
<dbReference type="PANTHER" id="PTHR43286">
    <property type="entry name" value="ENDONUCLEASE III-LIKE PROTEIN 1"/>
    <property type="match status" value="1"/>
</dbReference>
<dbReference type="KEGG" id="ota:OT_ostta15g02880"/>
<dbReference type="SMART" id="SM00525">
    <property type="entry name" value="FES"/>
    <property type="match status" value="1"/>
</dbReference>
<evidence type="ECO:0000259" key="11">
    <source>
        <dbReference type="SMART" id="SM00478"/>
    </source>
</evidence>
<gene>
    <name evidence="12" type="ORF">OT_ostta15g02880</name>
</gene>
<keyword evidence="10" id="KW-0326">Glycosidase</keyword>
<dbReference type="GO" id="GO:0006285">
    <property type="term" value="P:base-excision repair, AP site formation"/>
    <property type="evidence" value="ECO:0007669"/>
    <property type="project" value="UniProtKB-ARBA"/>
</dbReference>
<dbReference type="PROSITE" id="PS00764">
    <property type="entry name" value="ENDONUCLEASE_III_1"/>
    <property type="match status" value="1"/>
</dbReference>
<organism evidence="12 13">
    <name type="scientific">Ostreococcus tauri</name>
    <name type="common">Marine green alga</name>
    <dbReference type="NCBI Taxonomy" id="70448"/>
    <lineage>
        <taxon>Eukaryota</taxon>
        <taxon>Viridiplantae</taxon>
        <taxon>Chlorophyta</taxon>
        <taxon>Mamiellophyceae</taxon>
        <taxon>Mamiellales</taxon>
        <taxon>Bathycoccaceae</taxon>
        <taxon>Ostreococcus</taxon>
    </lineage>
</organism>
<dbReference type="FunFam" id="1.10.340.30:FF:000001">
    <property type="entry name" value="Endonuclease III"/>
    <property type="match status" value="1"/>
</dbReference>
<evidence type="ECO:0000256" key="6">
    <source>
        <dbReference type="ARBA" id="ARBA00023004"/>
    </source>
</evidence>
<dbReference type="InterPro" id="IPR023170">
    <property type="entry name" value="HhH_base_excis_C"/>
</dbReference>
<dbReference type="EMBL" id="CAID01000015">
    <property type="protein sequence ID" value="CAL57721.1"/>
    <property type="molecule type" value="Genomic_DNA"/>
</dbReference>
<dbReference type="InterPro" id="IPR003651">
    <property type="entry name" value="Endonuclease3_FeS-loop_motif"/>
</dbReference>
<dbReference type="Gene3D" id="1.10.340.30">
    <property type="entry name" value="Hypothetical protein, domain 2"/>
    <property type="match status" value="1"/>
</dbReference>
<proteinExistence type="inferred from homology"/>
<protein>
    <submittedName>
        <fullName evidence="12">Endonuclease III-like, iron-sulphur cluster loop motif</fullName>
    </submittedName>
</protein>
<keyword evidence="12" id="KW-0255">Endonuclease</keyword>
<dbReference type="GO" id="GO:0016829">
    <property type="term" value="F:lyase activity"/>
    <property type="evidence" value="ECO:0007669"/>
    <property type="project" value="UniProtKB-KW"/>
</dbReference>
<dbReference type="GeneID" id="9830823"/>
<evidence type="ECO:0000256" key="5">
    <source>
        <dbReference type="ARBA" id="ARBA00022801"/>
    </source>
</evidence>
<dbReference type="GO" id="GO:0046872">
    <property type="term" value="F:metal ion binding"/>
    <property type="evidence" value="ECO:0007669"/>
    <property type="project" value="UniProtKB-KW"/>
</dbReference>
<dbReference type="Pfam" id="PF00730">
    <property type="entry name" value="HhH-GPD"/>
    <property type="match status" value="1"/>
</dbReference>
<dbReference type="Proteomes" id="UP000009170">
    <property type="component" value="Unassembled WGS sequence"/>
</dbReference>
<reference evidence="13" key="1">
    <citation type="journal article" date="2006" name="Proc. Natl. Acad. Sci. U.S.A.">
        <title>Genome analysis of the smallest free-living eukaryote Ostreococcus tauri unveils many unique features.</title>
        <authorList>
            <person name="Derelle E."/>
            <person name="Ferraz C."/>
            <person name="Rombauts S."/>
            <person name="Rouze P."/>
            <person name="Worden A.Z."/>
            <person name="Robbens S."/>
            <person name="Partensky F."/>
            <person name="Degroeve S."/>
            <person name="Echeynie S."/>
            <person name="Cooke R."/>
            <person name="Saeys Y."/>
            <person name="Wuyts J."/>
            <person name="Jabbari K."/>
            <person name="Bowler C."/>
            <person name="Panaud O."/>
            <person name="Piegu B."/>
            <person name="Ball S.G."/>
            <person name="Ral J.-P."/>
            <person name="Bouget F.-Y."/>
            <person name="Piganeau G."/>
            <person name="De Baets B."/>
            <person name="Picard A."/>
            <person name="Delseny M."/>
            <person name="Demaille J."/>
            <person name="Van de Peer Y."/>
            <person name="Moreau H."/>
        </authorList>
    </citation>
    <scope>NUCLEOTIDE SEQUENCE [LARGE SCALE GENOMIC DNA]</scope>
    <source>
        <strain evidence="13">OTTH 0595 / CCAP 157/2 / RCC745</strain>
    </source>
</reference>
<dbReference type="Gene3D" id="1.10.1670.10">
    <property type="entry name" value="Helix-hairpin-Helix base-excision DNA repair enzymes (C-terminal)"/>
    <property type="match status" value="1"/>
</dbReference>
<dbReference type="SUPFAM" id="SSF48150">
    <property type="entry name" value="DNA-glycosylase"/>
    <property type="match status" value="1"/>
</dbReference>
<evidence type="ECO:0000256" key="1">
    <source>
        <dbReference type="ARBA" id="ARBA00001966"/>
    </source>
</evidence>
<dbReference type="AlphaFoldDB" id="Q00UQ6"/>
<evidence type="ECO:0000313" key="12">
    <source>
        <dbReference type="EMBL" id="CAL57721.1"/>
    </source>
</evidence>
<dbReference type="InterPro" id="IPR004035">
    <property type="entry name" value="Endouclease-III_FeS-bd_BS"/>
</dbReference>
<accession>Q00UQ6</accession>
<comment type="cofactor">
    <cofactor evidence="1">
        <name>[4Fe-4S] cluster</name>
        <dbReference type="ChEBI" id="CHEBI:49883"/>
    </cofactor>
</comment>
<keyword evidence="5" id="KW-0378">Hydrolase</keyword>
<comment type="similarity">
    <text evidence="2">Belongs to the Nth/MutY family.</text>
</comment>
<dbReference type="InterPro" id="IPR003265">
    <property type="entry name" value="HhH-GPD_domain"/>
</dbReference>
<dbReference type="InterPro" id="IPR011257">
    <property type="entry name" value="DNA_glycosylase"/>
</dbReference>
<evidence type="ECO:0000256" key="7">
    <source>
        <dbReference type="ARBA" id="ARBA00023014"/>
    </source>
</evidence>
<evidence type="ECO:0000256" key="9">
    <source>
        <dbReference type="ARBA" id="ARBA00023239"/>
    </source>
</evidence>
<evidence type="ECO:0000256" key="2">
    <source>
        <dbReference type="ARBA" id="ARBA00008343"/>
    </source>
</evidence>
<dbReference type="CDD" id="cd00056">
    <property type="entry name" value="ENDO3c"/>
    <property type="match status" value="1"/>
</dbReference>
<dbReference type="GO" id="GO:0006289">
    <property type="term" value="P:nucleotide-excision repair"/>
    <property type="evidence" value="ECO:0007669"/>
    <property type="project" value="TreeGrafter"/>
</dbReference>
<keyword evidence="4" id="KW-0227">DNA damage</keyword>
<dbReference type="GO" id="GO:0003906">
    <property type="term" value="F:DNA-(apurinic or apyrimidinic site) endonuclease activity"/>
    <property type="evidence" value="ECO:0007669"/>
    <property type="project" value="TreeGrafter"/>
</dbReference>
<feature type="domain" description="HhH-GPD" evidence="11">
    <location>
        <begin position="109"/>
        <end position="266"/>
    </location>
</feature>
<name>Q00UQ6_OSTTA</name>
<keyword evidence="8" id="KW-0234">DNA repair</keyword>
<keyword evidence="12" id="KW-0540">Nuclease</keyword>
<dbReference type="InParanoid" id="Q00UQ6"/>
<evidence type="ECO:0000256" key="10">
    <source>
        <dbReference type="ARBA" id="ARBA00023295"/>
    </source>
</evidence>
<evidence type="ECO:0000256" key="4">
    <source>
        <dbReference type="ARBA" id="ARBA00022763"/>
    </source>
</evidence>
<dbReference type="PANTHER" id="PTHR43286:SF1">
    <property type="entry name" value="ENDONUCLEASE III-LIKE PROTEIN 1"/>
    <property type="match status" value="1"/>
</dbReference>
<keyword evidence="9" id="KW-0456">Lyase</keyword>
<evidence type="ECO:0000313" key="13">
    <source>
        <dbReference type="Proteomes" id="UP000009170"/>
    </source>
</evidence>
<dbReference type="STRING" id="70448.Q00UQ6"/>
<keyword evidence="3" id="KW-0479">Metal-binding</keyword>
<sequence>MATDFFALCDTFRLERDDGKRTTNVEPSRPLSDKVDKVMVGGDDDHEVSCSSERAREVDENVFDEAWERLRDWRDGKDGEASVDEFHSLVVSLAARPQARFQCLVAALMSVQCLDRVALRAFQRLRDDHMSGDVTIERVRKMDRATLESALKTLNLWRAKAKYIKECSEAIHFKFRDTVPRTVGALKTLPGVGDKLAHLVASVSYDESSAQYAGVVVDTHVQRVSRRLGWVGKCDDPERVRMKLQARVHRDDWEELTLGLIALGQNVCHSRNPACDRCPLRTRCPAAPRAVEIDIE</sequence>
<dbReference type="SMART" id="SM00478">
    <property type="entry name" value="ENDO3c"/>
    <property type="match status" value="1"/>
</dbReference>
<dbReference type="GO" id="GO:0051539">
    <property type="term" value="F:4 iron, 4 sulfur cluster binding"/>
    <property type="evidence" value="ECO:0007669"/>
    <property type="project" value="InterPro"/>
</dbReference>
<keyword evidence="6" id="KW-0408">Iron</keyword>
<reference evidence="12 13" key="2">
    <citation type="journal article" date="2014" name="BMC Genomics">
        <title>An improved genome of the model marine alga Ostreococcus tauri unfolds by assessing Illumina de novo assemblies.</title>
        <authorList>
            <person name="Blanc-Mathieu R."/>
            <person name="Verhelst B."/>
            <person name="Derelle E."/>
            <person name="Rombauts S."/>
            <person name="Bouget F.Y."/>
            <person name="Carre I."/>
            <person name="Chateau A."/>
            <person name="Eyre-Walker A."/>
            <person name="Grimsley N."/>
            <person name="Moreau H."/>
            <person name="Piegu B."/>
            <person name="Rivals E."/>
            <person name="Schackwitz W."/>
            <person name="Van de Peer Y."/>
            <person name="Piganeau G."/>
        </authorList>
    </citation>
    <scope>NUCLEOTIDE SEQUENCE [LARGE SCALE GENOMIC DNA]</scope>
    <source>
        <strain evidence="13">OTTH 0595 / CCAP 157/2 / RCC745</strain>
    </source>
</reference>
<evidence type="ECO:0000256" key="3">
    <source>
        <dbReference type="ARBA" id="ARBA00022723"/>
    </source>
</evidence>
<keyword evidence="13" id="KW-1185">Reference proteome</keyword>
<dbReference type="GO" id="GO:0000703">
    <property type="term" value="F:oxidized pyrimidine nucleobase lesion DNA N-glycosylase activity"/>
    <property type="evidence" value="ECO:0007669"/>
    <property type="project" value="UniProtKB-ARBA"/>
</dbReference>
<dbReference type="RefSeq" id="XP_003083445.1">
    <property type="nucleotide sequence ID" value="XM_003083397.1"/>
</dbReference>
<dbReference type="OrthoDB" id="2099276at2759"/>
<dbReference type="GO" id="GO:0005634">
    <property type="term" value="C:nucleus"/>
    <property type="evidence" value="ECO:0007669"/>
    <property type="project" value="TreeGrafter"/>
</dbReference>
<keyword evidence="7" id="KW-0411">Iron-sulfur</keyword>